<evidence type="ECO:0000256" key="1">
    <source>
        <dbReference type="ARBA" id="ARBA00004173"/>
    </source>
</evidence>
<evidence type="ECO:0000256" key="3">
    <source>
        <dbReference type="ARBA" id="ARBA00022980"/>
    </source>
</evidence>
<keyword evidence="5" id="KW-0687">Ribonucleoprotein</keyword>
<comment type="subcellular location">
    <subcellularLocation>
        <location evidence="1">Mitochondrion</location>
    </subcellularLocation>
</comment>
<dbReference type="Pfam" id="PF00276">
    <property type="entry name" value="Ribosomal_L23"/>
    <property type="match status" value="1"/>
</dbReference>
<dbReference type="Gene3D" id="3.30.70.330">
    <property type="match status" value="1"/>
</dbReference>
<evidence type="ECO:0000256" key="2">
    <source>
        <dbReference type="ARBA" id="ARBA00006700"/>
    </source>
</evidence>
<proteinExistence type="inferred from homology"/>
<dbReference type="PANTHER" id="PTHR12059">
    <property type="entry name" value="RIBOSOMAL PROTEIN L23-RELATED"/>
    <property type="match status" value="1"/>
</dbReference>
<protein>
    <recommendedName>
        <fullName evidence="7">Large ribosomal subunit protein uL23m</fullName>
    </recommendedName>
    <alternativeName>
        <fullName evidence="8">39S ribosomal protein L23, mitochondrial</fullName>
    </alternativeName>
</protein>
<dbReference type="InterPro" id="IPR013025">
    <property type="entry name" value="Ribosomal_uL23-like"/>
</dbReference>
<evidence type="ECO:0000256" key="6">
    <source>
        <dbReference type="ARBA" id="ARBA00038782"/>
    </source>
</evidence>
<keyword evidence="3" id="KW-0689">Ribosomal protein</keyword>
<comment type="similarity">
    <text evidence="2">Belongs to the universal ribosomal protein uL23 family.</text>
</comment>
<dbReference type="EMBL" id="UYYB01009330">
    <property type="protein sequence ID" value="VDM68589.1"/>
    <property type="molecule type" value="Genomic_DNA"/>
</dbReference>
<dbReference type="OrthoDB" id="275582at2759"/>
<dbReference type="InterPro" id="IPR012678">
    <property type="entry name" value="Ribosomal_uL23/eL15/eS24_sf"/>
</dbReference>
<accession>A0A3P7INP0</accession>
<dbReference type="GO" id="GO:0003735">
    <property type="term" value="F:structural constituent of ribosome"/>
    <property type="evidence" value="ECO:0007669"/>
    <property type="project" value="InterPro"/>
</dbReference>
<dbReference type="GO" id="GO:0032543">
    <property type="term" value="P:mitochondrial translation"/>
    <property type="evidence" value="ECO:0007669"/>
    <property type="project" value="TreeGrafter"/>
</dbReference>
<evidence type="ECO:0000256" key="8">
    <source>
        <dbReference type="ARBA" id="ARBA00041375"/>
    </source>
</evidence>
<dbReference type="PANTHER" id="PTHR12059:SF5">
    <property type="entry name" value="LARGE RIBOSOMAL SUBUNIT PROTEIN UL23M"/>
    <property type="match status" value="1"/>
</dbReference>
<reference evidence="9 10" key="1">
    <citation type="submission" date="2018-11" db="EMBL/GenBank/DDBJ databases">
        <authorList>
            <consortium name="Pathogen Informatics"/>
        </authorList>
    </citation>
    <scope>NUCLEOTIDE SEQUENCE [LARGE SCALE GENOMIC DNA]</scope>
</reference>
<keyword evidence="10" id="KW-1185">Reference proteome</keyword>
<evidence type="ECO:0000256" key="5">
    <source>
        <dbReference type="ARBA" id="ARBA00023274"/>
    </source>
</evidence>
<evidence type="ECO:0000313" key="9">
    <source>
        <dbReference type="EMBL" id="VDM68589.1"/>
    </source>
</evidence>
<keyword evidence="4" id="KW-0496">Mitochondrion</keyword>
<evidence type="ECO:0000313" key="10">
    <source>
        <dbReference type="Proteomes" id="UP000270094"/>
    </source>
</evidence>
<sequence>MTSRLPRLWQPGNPQRYVFLPDFWVAVASNSSVGRTKLPKNCVKFEVDPRMSRQDIRDYLVKIYNLPVRDVRTENRMGDIMWSTPADRQYKKAMWKDGDKKFAYVFMKKGFEFTVPDIFPEDEEEVELRKVKEQQERLTVNSKFNNRDRKDIGEFFGV</sequence>
<name>A0A3P7INP0_STRVU</name>
<dbReference type="InterPro" id="IPR012677">
    <property type="entry name" value="Nucleotide-bd_a/b_plait_sf"/>
</dbReference>
<organism evidence="9 10">
    <name type="scientific">Strongylus vulgaris</name>
    <name type="common">Blood worm</name>
    <dbReference type="NCBI Taxonomy" id="40348"/>
    <lineage>
        <taxon>Eukaryota</taxon>
        <taxon>Metazoa</taxon>
        <taxon>Ecdysozoa</taxon>
        <taxon>Nematoda</taxon>
        <taxon>Chromadorea</taxon>
        <taxon>Rhabditida</taxon>
        <taxon>Rhabditina</taxon>
        <taxon>Rhabditomorpha</taxon>
        <taxon>Strongyloidea</taxon>
        <taxon>Strongylidae</taxon>
        <taxon>Strongylus</taxon>
    </lineage>
</organism>
<dbReference type="FunFam" id="3.30.70.330:FF:000284">
    <property type="entry name" value="39S ribosomal protein L23, mitochondrial"/>
    <property type="match status" value="1"/>
</dbReference>
<evidence type="ECO:0000256" key="7">
    <source>
        <dbReference type="ARBA" id="ARBA00039977"/>
    </source>
</evidence>
<comment type="subunit">
    <text evidence="6">Component of the mitochondrial ribosome large subunit (39S) which comprises a 16S rRNA and about 50 distinct proteins.</text>
</comment>
<dbReference type="Proteomes" id="UP000270094">
    <property type="component" value="Unassembled WGS sequence"/>
</dbReference>
<gene>
    <name evidence="9" type="ORF">SVUK_LOCUS3587</name>
</gene>
<dbReference type="AlphaFoldDB" id="A0A3P7INP0"/>
<dbReference type="GO" id="GO:0005762">
    <property type="term" value="C:mitochondrial large ribosomal subunit"/>
    <property type="evidence" value="ECO:0007669"/>
    <property type="project" value="TreeGrafter"/>
</dbReference>
<evidence type="ECO:0000256" key="4">
    <source>
        <dbReference type="ARBA" id="ARBA00023128"/>
    </source>
</evidence>
<dbReference type="SUPFAM" id="SSF54189">
    <property type="entry name" value="Ribosomal proteins S24e, L23 and L15e"/>
    <property type="match status" value="1"/>
</dbReference>